<dbReference type="Pfam" id="PF19425">
    <property type="entry name" value="Csd3_N2"/>
    <property type="match status" value="1"/>
</dbReference>
<reference evidence="10 11" key="1">
    <citation type="submission" date="2021-02" db="EMBL/GenBank/DDBJ databases">
        <authorList>
            <person name="Park J.-S."/>
        </authorList>
    </citation>
    <scope>NUCLEOTIDE SEQUENCE [LARGE SCALE GENOMIC DNA]</scope>
    <source>
        <strain evidence="10 11">188UL20-2</strain>
    </source>
</reference>
<feature type="region of interest" description="Disordered" evidence="8">
    <location>
        <begin position="39"/>
        <end position="65"/>
    </location>
</feature>
<dbReference type="InterPro" id="IPR018392">
    <property type="entry name" value="LysM"/>
</dbReference>
<dbReference type="Gene3D" id="3.10.450.350">
    <property type="match status" value="2"/>
</dbReference>
<dbReference type="InterPro" id="IPR045834">
    <property type="entry name" value="Csd3_N2"/>
</dbReference>
<dbReference type="InterPro" id="IPR050570">
    <property type="entry name" value="Cell_wall_metabolism_enzyme"/>
</dbReference>
<organism evidence="10 11">
    <name type="scientific">Vibrio ulleungensis</name>
    <dbReference type="NCBI Taxonomy" id="2807619"/>
    <lineage>
        <taxon>Bacteria</taxon>
        <taxon>Pseudomonadati</taxon>
        <taxon>Pseudomonadota</taxon>
        <taxon>Gammaproteobacteria</taxon>
        <taxon>Vibrionales</taxon>
        <taxon>Vibrionaceae</taxon>
        <taxon>Vibrio</taxon>
    </lineage>
</organism>
<comment type="caution">
    <text evidence="10">The sequence shown here is derived from an EMBL/GenBank/DDBJ whole genome shotgun (WGS) entry which is preliminary data.</text>
</comment>
<evidence type="ECO:0000256" key="1">
    <source>
        <dbReference type="ARBA" id="ARBA00001947"/>
    </source>
</evidence>
<keyword evidence="7" id="KW-0482">Metalloprotease</keyword>
<evidence type="ECO:0000256" key="4">
    <source>
        <dbReference type="ARBA" id="ARBA00022723"/>
    </source>
</evidence>
<dbReference type="CDD" id="cd12797">
    <property type="entry name" value="M23_peptidase"/>
    <property type="match status" value="1"/>
</dbReference>
<evidence type="ECO:0000256" key="3">
    <source>
        <dbReference type="ARBA" id="ARBA00022670"/>
    </source>
</evidence>
<dbReference type="Proteomes" id="UP000809621">
    <property type="component" value="Unassembled WGS sequence"/>
</dbReference>
<dbReference type="InterPro" id="IPR011055">
    <property type="entry name" value="Dup_hybrid_motif"/>
</dbReference>
<proteinExistence type="predicted"/>
<sequence length="431" mass="47621">MTATLGLITSALVWASDANNRKQVELDLEDQITPRFTRLNAEPDVEVSKSTEQSDTSPFSPPSFETTIQKGDTLSTIFDKFDIGYSQLLSVMEADLNVLALDTLKPGDTLRFWIDEGNGLLNQMEIEFSLAHKVRYERDGDNGFGYQDIQVKGDWKQQVIKGEVHGSFSLSANNAGLGSYQIAQIADLLGDKINFARDLQAGDEFGVIQRVQSIDGKLTGNKEIEAIVINSRRNKISAYLHDDGQYYDANGESLQRAFIRNPVNGYRITSGFNPNRKHPVTGKVTPHNGTDFGTPNGTPINSTGDGTVVMVRDHPYAGKYIVIDHGSNYKTRYLHLSRILVRTGQKVSRGQRIGLSGQTGRVTGPHLHFELLVNNRPVNAMRANIPMADGIEGDQIKQFIAKRNELDIMLKQLPTLAQSEGKEDNLASPSS</sequence>
<dbReference type="CDD" id="cd00118">
    <property type="entry name" value="LysM"/>
    <property type="match status" value="1"/>
</dbReference>
<protein>
    <submittedName>
        <fullName evidence="10">Peptidoglycan DD-metalloendopeptidase family protein</fullName>
    </submittedName>
</protein>
<comment type="cofactor">
    <cofactor evidence="1">
        <name>Zn(2+)</name>
        <dbReference type="ChEBI" id="CHEBI:29105"/>
    </cofactor>
</comment>
<comment type="subcellular location">
    <subcellularLocation>
        <location evidence="2">Cell envelope</location>
    </subcellularLocation>
</comment>
<accession>A0ABS2HES7</accession>
<gene>
    <name evidence="10" type="ORF">JQC93_01850</name>
</gene>
<dbReference type="InterPro" id="IPR007340">
    <property type="entry name" value="LysM_Opacity-associatedA"/>
</dbReference>
<name>A0ABS2HES7_9VIBR</name>
<evidence type="ECO:0000256" key="5">
    <source>
        <dbReference type="ARBA" id="ARBA00022801"/>
    </source>
</evidence>
<keyword evidence="11" id="KW-1185">Reference proteome</keyword>
<dbReference type="Gene3D" id="2.70.70.10">
    <property type="entry name" value="Glucose Permease (Domain IIA)"/>
    <property type="match status" value="1"/>
</dbReference>
<keyword evidence="4" id="KW-0479">Metal-binding</keyword>
<keyword evidence="3" id="KW-0645">Protease</keyword>
<dbReference type="PANTHER" id="PTHR21666">
    <property type="entry name" value="PEPTIDASE-RELATED"/>
    <property type="match status" value="1"/>
</dbReference>
<dbReference type="PANTHER" id="PTHR21666:SF292">
    <property type="entry name" value="MUREIN DD-ENDOPEPTIDASE MEPM"/>
    <property type="match status" value="1"/>
</dbReference>
<feature type="compositionally biased region" description="Polar residues" evidence="8">
    <location>
        <begin position="48"/>
        <end position="65"/>
    </location>
</feature>
<feature type="domain" description="LysM" evidence="9">
    <location>
        <begin position="64"/>
        <end position="112"/>
    </location>
</feature>
<dbReference type="Pfam" id="PF04225">
    <property type="entry name" value="LysM_OapA"/>
    <property type="match status" value="1"/>
</dbReference>
<dbReference type="RefSeq" id="WP_205156762.1">
    <property type="nucleotide sequence ID" value="NZ_JAFEUM010000001.1"/>
</dbReference>
<dbReference type="SUPFAM" id="SSF51261">
    <property type="entry name" value="Duplicated hybrid motif"/>
    <property type="match status" value="1"/>
</dbReference>
<dbReference type="Pfam" id="PF01551">
    <property type="entry name" value="Peptidase_M23"/>
    <property type="match status" value="1"/>
</dbReference>
<evidence type="ECO:0000256" key="6">
    <source>
        <dbReference type="ARBA" id="ARBA00022833"/>
    </source>
</evidence>
<evidence type="ECO:0000313" key="10">
    <source>
        <dbReference type="EMBL" id="MBM7035136.1"/>
    </source>
</evidence>
<evidence type="ECO:0000313" key="11">
    <source>
        <dbReference type="Proteomes" id="UP000809621"/>
    </source>
</evidence>
<keyword evidence="5" id="KW-0378">Hydrolase</keyword>
<dbReference type="PROSITE" id="PS51782">
    <property type="entry name" value="LYSM"/>
    <property type="match status" value="1"/>
</dbReference>
<dbReference type="EMBL" id="JAFEUM010000001">
    <property type="protein sequence ID" value="MBM7035136.1"/>
    <property type="molecule type" value="Genomic_DNA"/>
</dbReference>
<evidence type="ECO:0000256" key="8">
    <source>
        <dbReference type="SAM" id="MobiDB-lite"/>
    </source>
</evidence>
<dbReference type="InterPro" id="IPR016047">
    <property type="entry name" value="M23ase_b-sheet_dom"/>
</dbReference>
<keyword evidence="6" id="KW-0862">Zinc</keyword>
<evidence type="ECO:0000256" key="7">
    <source>
        <dbReference type="ARBA" id="ARBA00023049"/>
    </source>
</evidence>
<evidence type="ECO:0000259" key="9">
    <source>
        <dbReference type="PROSITE" id="PS51782"/>
    </source>
</evidence>
<evidence type="ECO:0000256" key="2">
    <source>
        <dbReference type="ARBA" id="ARBA00004196"/>
    </source>
</evidence>